<evidence type="ECO:0000256" key="1">
    <source>
        <dbReference type="SAM" id="MobiDB-lite"/>
    </source>
</evidence>
<dbReference type="Proteomes" id="UP000190648">
    <property type="component" value="Unassembled WGS sequence"/>
</dbReference>
<proteinExistence type="predicted"/>
<comment type="caution">
    <text evidence="2">The sequence shown here is derived from an EMBL/GenBank/DDBJ whole genome shotgun (WGS) entry which is preliminary data.</text>
</comment>
<gene>
    <name evidence="2" type="ORF">AV530_002294</name>
</gene>
<feature type="region of interest" description="Disordered" evidence="1">
    <location>
        <begin position="1"/>
        <end position="52"/>
    </location>
</feature>
<dbReference type="EMBL" id="LSYS01004331">
    <property type="protein sequence ID" value="OPJ79828.1"/>
    <property type="molecule type" value="Genomic_DNA"/>
</dbReference>
<protein>
    <submittedName>
        <fullName evidence="2">Uncharacterized protein</fullName>
    </submittedName>
</protein>
<keyword evidence="3" id="KW-1185">Reference proteome</keyword>
<dbReference type="AlphaFoldDB" id="A0A1V4K5T1"/>
<accession>A0A1V4K5T1</accession>
<feature type="compositionally biased region" description="Basic and acidic residues" evidence="1">
    <location>
        <begin position="15"/>
        <end position="32"/>
    </location>
</feature>
<name>A0A1V4K5T1_PATFA</name>
<feature type="compositionally biased region" description="Polar residues" evidence="1">
    <location>
        <begin position="1"/>
        <end position="11"/>
    </location>
</feature>
<evidence type="ECO:0000313" key="2">
    <source>
        <dbReference type="EMBL" id="OPJ79828.1"/>
    </source>
</evidence>
<evidence type="ECO:0000313" key="3">
    <source>
        <dbReference type="Proteomes" id="UP000190648"/>
    </source>
</evidence>
<organism evidence="2 3">
    <name type="scientific">Patagioenas fasciata monilis</name>
    <dbReference type="NCBI Taxonomy" id="372326"/>
    <lineage>
        <taxon>Eukaryota</taxon>
        <taxon>Metazoa</taxon>
        <taxon>Chordata</taxon>
        <taxon>Craniata</taxon>
        <taxon>Vertebrata</taxon>
        <taxon>Euteleostomi</taxon>
        <taxon>Archelosauria</taxon>
        <taxon>Archosauria</taxon>
        <taxon>Dinosauria</taxon>
        <taxon>Saurischia</taxon>
        <taxon>Theropoda</taxon>
        <taxon>Coelurosauria</taxon>
        <taxon>Aves</taxon>
        <taxon>Neognathae</taxon>
        <taxon>Neoaves</taxon>
        <taxon>Columbimorphae</taxon>
        <taxon>Columbiformes</taxon>
        <taxon>Columbidae</taxon>
        <taxon>Patagioenas</taxon>
    </lineage>
</organism>
<sequence>MNQVQGSTRGQQMGEKGDRAGEMEQHESKVSQDRQFTARGSKKGHGCRFTSKSEHFLTIKRETASLRHKVTFSPCH</sequence>
<reference evidence="2 3" key="1">
    <citation type="submission" date="2016-02" db="EMBL/GenBank/DDBJ databases">
        <title>Band-tailed pigeon sequencing and assembly.</title>
        <authorList>
            <person name="Soares A.E."/>
            <person name="Novak B.J."/>
            <person name="Rice E.S."/>
            <person name="O'Connell B."/>
            <person name="Chang D."/>
            <person name="Weber S."/>
            <person name="Shapiro B."/>
        </authorList>
    </citation>
    <scope>NUCLEOTIDE SEQUENCE [LARGE SCALE GENOMIC DNA]</scope>
    <source>
        <strain evidence="2">BTP2013</strain>
        <tissue evidence="2">Blood</tissue>
    </source>
</reference>